<evidence type="ECO:0000256" key="1">
    <source>
        <dbReference type="SAM" id="MobiDB-lite"/>
    </source>
</evidence>
<feature type="compositionally biased region" description="Basic and acidic residues" evidence="1">
    <location>
        <begin position="267"/>
        <end position="292"/>
    </location>
</feature>
<feature type="region of interest" description="Disordered" evidence="1">
    <location>
        <begin position="132"/>
        <end position="216"/>
    </location>
</feature>
<sequence>MNRRLDEVDSKGPSRHQLSSGIDESTRRYPKKPAHPQAPPDRSARKSSTQNRLLHRRRRPQEVANRVQPRHEREKYKSTTRREANYCQVFVEHMAKDALTWFSNLPAESIDNFDDLTNAFPKALLHAHDPNHSEHVHHNANPRTRSTAPGTTSSSRKTKRFYAEKHGDRRTTSSKPREEPWRYEEDTIRRGLSSQRSQQPTTSPSKSTQQRFDATGHQLRSEMTTTPKLSANSTGELATPLKTANLSATLCACTIEEKSRQWTAIGPKEKASRRDHQNLDSRRSADDNPAPKKDRKRRSPA</sequence>
<protein>
    <recommendedName>
        <fullName evidence="4">Retrotransposon gag domain-containing protein</fullName>
    </recommendedName>
</protein>
<reference evidence="2" key="1">
    <citation type="submission" date="2020-01" db="EMBL/GenBank/DDBJ databases">
        <authorList>
            <person name="Mishra B."/>
        </authorList>
    </citation>
    <scope>NUCLEOTIDE SEQUENCE [LARGE SCALE GENOMIC DNA]</scope>
</reference>
<accession>A0A6D2IR19</accession>
<gene>
    <name evidence="2" type="ORF">MERR_LOCUS14790</name>
</gene>
<dbReference type="AlphaFoldDB" id="A0A6D2IR19"/>
<evidence type="ECO:0008006" key="4">
    <source>
        <dbReference type="Google" id="ProtNLM"/>
    </source>
</evidence>
<feature type="region of interest" description="Disordered" evidence="1">
    <location>
        <begin position="1"/>
        <end position="79"/>
    </location>
</feature>
<comment type="caution">
    <text evidence="2">The sequence shown here is derived from an EMBL/GenBank/DDBJ whole genome shotgun (WGS) entry which is preliminary data.</text>
</comment>
<keyword evidence="3" id="KW-1185">Reference proteome</keyword>
<dbReference type="Proteomes" id="UP000467841">
    <property type="component" value="Unassembled WGS sequence"/>
</dbReference>
<feature type="compositionally biased region" description="Basic and acidic residues" evidence="1">
    <location>
        <begin position="161"/>
        <end position="189"/>
    </location>
</feature>
<feature type="compositionally biased region" description="Polar residues" evidence="1">
    <location>
        <begin position="141"/>
        <end position="155"/>
    </location>
</feature>
<feature type="compositionally biased region" description="Basic and acidic residues" evidence="1">
    <location>
        <begin position="1"/>
        <end position="12"/>
    </location>
</feature>
<name>A0A6D2IR19_9BRAS</name>
<feature type="compositionally biased region" description="Low complexity" evidence="1">
    <location>
        <begin position="193"/>
        <end position="211"/>
    </location>
</feature>
<dbReference type="EMBL" id="CACVBM020001058">
    <property type="protein sequence ID" value="CAA7027555.1"/>
    <property type="molecule type" value="Genomic_DNA"/>
</dbReference>
<evidence type="ECO:0000313" key="3">
    <source>
        <dbReference type="Proteomes" id="UP000467841"/>
    </source>
</evidence>
<evidence type="ECO:0000313" key="2">
    <source>
        <dbReference type="EMBL" id="CAA7027555.1"/>
    </source>
</evidence>
<organism evidence="2 3">
    <name type="scientific">Microthlaspi erraticum</name>
    <dbReference type="NCBI Taxonomy" id="1685480"/>
    <lineage>
        <taxon>Eukaryota</taxon>
        <taxon>Viridiplantae</taxon>
        <taxon>Streptophyta</taxon>
        <taxon>Embryophyta</taxon>
        <taxon>Tracheophyta</taxon>
        <taxon>Spermatophyta</taxon>
        <taxon>Magnoliopsida</taxon>
        <taxon>eudicotyledons</taxon>
        <taxon>Gunneridae</taxon>
        <taxon>Pentapetalae</taxon>
        <taxon>rosids</taxon>
        <taxon>malvids</taxon>
        <taxon>Brassicales</taxon>
        <taxon>Brassicaceae</taxon>
        <taxon>Coluteocarpeae</taxon>
        <taxon>Microthlaspi</taxon>
    </lineage>
</organism>
<proteinExistence type="predicted"/>
<feature type="compositionally biased region" description="Basic and acidic residues" evidence="1">
    <location>
        <begin position="69"/>
        <end position="79"/>
    </location>
</feature>
<feature type="region of interest" description="Disordered" evidence="1">
    <location>
        <begin position="259"/>
        <end position="301"/>
    </location>
</feature>